<sequence>MFIFLLISLFSLALAAPSKNKDADLSKGCWLQAYGRGVGKPITACSSGEDLDAGLCYPQCKNGYYGVGPVCWQSCPSGFTDVGVTCQKPAAYGRGAGYALWHLKECENDNPQGCEQYGLMYYPKCKENFHAFGCCVCTPNCPNGMTDAGADCTKNTYGRGVGTPMICAPGLQEQAALCYTPCDTAYNGNGPVCWTSCPAGTNNCGALCLPDGECVDEVFKTAEDVADYIAELTKSIIDDDPEEAAQATADAIKKLAADLDYPLCGVQQ</sequence>
<dbReference type="AlphaFoldDB" id="A0A914EAR6"/>
<evidence type="ECO:0000313" key="2">
    <source>
        <dbReference type="Proteomes" id="UP000887540"/>
    </source>
</evidence>
<organism evidence="2 3">
    <name type="scientific">Acrobeloides nanus</name>
    <dbReference type="NCBI Taxonomy" id="290746"/>
    <lineage>
        <taxon>Eukaryota</taxon>
        <taxon>Metazoa</taxon>
        <taxon>Ecdysozoa</taxon>
        <taxon>Nematoda</taxon>
        <taxon>Chromadorea</taxon>
        <taxon>Rhabditida</taxon>
        <taxon>Tylenchina</taxon>
        <taxon>Cephalobomorpha</taxon>
        <taxon>Cephaloboidea</taxon>
        <taxon>Cephalobidae</taxon>
        <taxon>Acrobeloides</taxon>
    </lineage>
</organism>
<dbReference type="PANTHER" id="PTHR34859">
    <property type="entry name" value="UNNAMED PRODUCT"/>
    <property type="match status" value="1"/>
</dbReference>
<keyword evidence="1" id="KW-0732">Signal</keyword>
<dbReference type="Proteomes" id="UP000887540">
    <property type="component" value="Unplaced"/>
</dbReference>
<evidence type="ECO:0000313" key="3">
    <source>
        <dbReference type="WBParaSite" id="ACRNAN_scaffold6859.g23345.t1"/>
    </source>
</evidence>
<proteinExistence type="predicted"/>
<keyword evidence="2" id="KW-1185">Reference proteome</keyword>
<name>A0A914EAR6_9BILA</name>
<dbReference type="WBParaSite" id="ACRNAN_scaffold6859.g23345.t1">
    <property type="protein sequence ID" value="ACRNAN_scaffold6859.g23345.t1"/>
    <property type="gene ID" value="ACRNAN_scaffold6859.g23345"/>
</dbReference>
<protein>
    <submittedName>
        <fullName evidence="3">Uncharacterized protein</fullName>
    </submittedName>
</protein>
<evidence type="ECO:0000256" key="1">
    <source>
        <dbReference type="SAM" id="SignalP"/>
    </source>
</evidence>
<accession>A0A914EAR6</accession>
<feature type="signal peptide" evidence="1">
    <location>
        <begin position="1"/>
        <end position="15"/>
    </location>
</feature>
<dbReference type="PANTHER" id="PTHR34859:SF2">
    <property type="entry name" value="LYSM DOMAIN-CONTAINING PROTEIN"/>
    <property type="match status" value="1"/>
</dbReference>
<feature type="chain" id="PRO_5036896676" evidence="1">
    <location>
        <begin position="16"/>
        <end position="268"/>
    </location>
</feature>
<reference evidence="3" key="1">
    <citation type="submission" date="2022-11" db="UniProtKB">
        <authorList>
            <consortium name="WormBaseParasite"/>
        </authorList>
    </citation>
    <scope>IDENTIFICATION</scope>
</reference>